<evidence type="ECO:0000313" key="4">
    <source>
        <dbReference type="Proteomes" id="UP000886885"/>
    </source>
</evidence>
<sequence>MDYRSRPLNIVEVCHVPPFSNSFKSTLTEFSLPLNFSDIFNLKFPPVQNIFFYKLGESTSTFFKTVILPKIKHSLSITLFHFLPLAGYLSWLQNSEKPVIIYNTANDGVLLTVAESNEDFDHLYSEVRYASESHPYLAPLFVSDTKVSILSFQITLFPNKGFTISSTFNHAVLDGRSLSLFMNSWAYICRNLDENVKISPSSLSEELNPCFDRTVILCSEGLEMRYLNYWLGLKLPGSDANPRSLEPIPFPVPTDVLRATFGFSREDIKKIGERVSKLENGNRTKPFSTYVLAYAYTLVCMVKAKGLKNNNKVKFGLTADCRTRLNPPLSRNYIGNCVTSCDVLVEAEHLLKETGVVYAAKRLNEMIKGLENGVLEKAKEKVPYMDVEPGVRVILVVGSSRWGMYGADFGWGKPTNIETTTIDVGESFSMMESRDESGGVEIGLVLKKNEMEIFDSLFVHGLKV</sequence>
<name>A0A8X8A1Q3_POPTO</name>
<gene>
    <name evidence="3" type="ORF">POTOM_015359</name>
</gene>
<dbReference type="Proteomes" id="UP000886885">
    <property type="component" value="Chromosome 4A"/>
</dbReference>
<evidence type="ECO:0008006" key="5">
    <source>
        <dbReference type="Google" id="ProtNLM"/>
    </source>
</evidence>
<dbReference type="AlphaFoldDB" id="A0A8X8A1Q3"/>
<protein>
    <recommendedName>
        <fullName evidence="5">HXXXD-type acyl-transferase family protein</fullName>
    </recommendedName>
</protein>
<dbReference type="InterPro" id="IPR051504">
    <property type="entry name" value="Plant_metabolite_acyltrans"/>
</dbReference>
<proteinExistence type="predicted"/>
<comment type="caution">
    <text evidence="3">The sequence shown here is derived from an EMBL/GenBank/DDBJ whole genome shotgun (WGS) entry which is preliminary data.</text>
</comment>
<dbReference type="PANTHER" id="PTHR31625">
    <property type="match status" value="1"/>
</dbReference>
<evidence type="ECO:0000256" key="2">
    <source>
        <dbReference type="ARBA" id="ARBA00023315"/>
    </source>
</evidence>
<dbReference type="Pfam" id="PF02458">
    <property type="entry name" value="Transferase"/>
    <property type="match status" value="1"/>
</dbReference>
<dbReference type="GO" id="GO:0016747">
    <property type="term" value="F:acyltransferase activity, transferring groups other than amino-acyl groups"/>
    <property type="evidence" value="ECO:0007669"/>
    <property type="project" value="UniProtKB-ARBA"/>
</dbReference>
<keyword evidence="1" id="KW-0808">Transferase</keyword>
<evidence type="ECO:0000313" key="3">
    <source>
        <dbReference type="EMBL" id="KAG6778995.1"/>
    </source>
</evidence>
<accession>A0A8X8A1Q3</accession>
<organism evidence="3 4">
    <name type="scientific">Populus tomentosa</name>
    <name type="common">Chinese white poplar</name>
    <dbReference type="NCBI Taxonomy" id="118781"/>
    <lineage>
        <taxon>Eukaryota</taxon>
        <taxon>Viridiplantae</taxon>
        <taxon>Streptophyta</taxon>
        <taxon>Embryophyta</taxon>
        <taxon>Tracheophyta</taxon>
        <taxon>Spermatophyta</taxon>
        <taxon>Magnoliopsida</taxon>
        <taxon>eudicotyledons</taxon>
        <taxon>Gunneridae</taxon>
        <taxon>Pentapetalae</taxon>
        <taxon>rosids</taxon>
        <taxon>fabids</taxon>
        <taxon>Malpighiales</taxon>
        <taxon>Salicaceae</taxon>
        <taxon>Saliceae</taxon>
        <taxon>Populus</taxon>
    </lineage>
</organism>
<dbReference type="EMBL" id="JAAWWB010000007">
    <property type="protein sequence ID" value="KAG6778995.1"/>
    <property type="molecule type" value="Genomic_DNA"/>
</dbReference>
<evidence type="ECO:0000256" key="1">
    <source>
        <dbReference type="ARBA" id="ARBA00022679"/>
    </source>
</evidence>
<keyword evidence="2" id="KW-0012">Acyltransferase</keyword>
<dbReference type="OrthoDB" id="1862401at2759"/>
<keyword evidence="4" id="KW-1185">Reference proteome</keyword>
<reference evidence="3" key="1">
    <citation type="journal article" date="2020" name="bioRxiv">
        <title>Hybrid origin of Populus tomentosa Carr. identified through genome sequencing and phylogenomic analysis.</title>
        <authorList>
            <person name="An X."/>
            <person name="Gao K."/>
            <person name="Chen Z."/>
            <person name="Li J."/>
            <person name="Yang X."/>
            <person name="Yang X."/>
            <person name="Zhou J."/>
            <person name="Guo T."/>
            <person name="Zhao T."/>
            <person name="Huang S."/>
            <person name="Miao D."/>
            <person name="Khan W.U."/>
            <person name="Rao P."/>
            <person name="Ye M."/>
            <person name="Lei B."/>
            <person name="Liao W."/>
            <person name="Wang J."/>
            <person name="Ji L."/>
            <person name="Li Y."/>
            <person name="Guo B."/>
            <person name="Mustafa N.S."/>
            <person name="Li S."/>
            <person name="Yun Q."/>
            <person name="Keller S.R."/>
            <person name="Mao J."/>
            <person name="Zhang R."/>
            <person name="Strauss S.H."/>
        </authorList>
    </citation>
    <scope>NUCLEOTIDE SEQUENCE</scope>
    <source>
        <strain evidence="3">GM15</strain>
        <tissue evidence="3">Leaf</tissue>
    </source>
</reference>